<dbReference type="Proteomes" id="UP000192772">
    <property type="component" value="Unassembled WGS sequence"/>
</dbReference>
<dbReference type="InterPro" id="IPR020946">
    <property type="entry name" value="Flavin_mOase-like"/>
</dbReference>
<evidence type="ECO:0000256" key="4">
    <source>
        <dbReference type="ARBA" id="ARBA00022827"/>
    </source>
</evidence>
<proteinExistence type="inferred from homology"/>
<keyword evidence="3" id="KW-0285">Flavoprotein</keyword>
<dbReference type="GO" id="GO:0050661">
    <property type="term" value="F:NADP binding"/>
    <property type="evidence" value="ECO:0007669"/>
    <property type="project" value="InterPro"/>
</dbReference>
<dbReference type="GO" id="GO:0004499">
    <property type="term" value="F:N,N-dimethylaniline monooxygenase activity"/>
    <property type="evidence" value="ECO:0007669"/>
    <property type="project" value="InterPro"/>
</dbReference>
<sequence length="538" mass="59340">MGISGQRSSVDAVVVGAGFAGLYALHKLRSQGLTVRVFEAAPEIGGTWYYNRYPGARCDVESVDYCYSFDPQLEQEWDWSEKYATQAEILRYMNWVADKLDLRDGITFNTRVTSAVLDEDNLRWTVTTDTDEVVTARFCVMATGPLSAALTPDFPGLDGYAGELYHTAHWPHEPVDFTGKRVAVIGTGSSGIQSIPVIAEQADRLYVFQRTPNYSVPAGNRPLTDEDRVRIKATYAERRRLSWRSGGGSPHIAHPKLTMEATPEERREAFEKRWELGGVLFSKTFSDQMIDMAANEEARKFYEEKIRAVIDDPEVAELLIPNDHPIGTKRICTDTNYFQTFNKPHVSLVSVRKTPIVSVDADGINTTDAHYAVDAIVLATGFDAMTGALAKIDIVGREGERLRDDWADAPRTYLGLGVDGFPNLFLVSGPGAPAVLANMVLHAEANVNWIAEAISYLDGHGYTAIEATGEAVDNWIAECNRRAEATLFPRANSWYMGANVPGKPRGFMLFIGGFGTYLDICAEVAAAGYKGFRLLATS</sequence>
<gene>
    <name evidence="8" type="ORF">BST23_08140</name>
</gene>
<dbReference type="PANTHER" id="PTHR43098">
    <property type="entry name" value="L-ORNITHINE N(5)-MONOOXYGENASE-RELATED"/>
    <property type="match status" value="1"/>
</dbReference>
<dbReference type="SUPFAM" id="SSF51905">
    <property type="entry name" value="FAD/NAD(P)-binding domain"/>
    <property type="match status" value="2"/>
</dbReference>
<comment type="caution">
    <text evidence="8">The sequence shown here is derived from an EMBL/GenBank/DDBJ whole genome shotgun (WGS) entry which is preliminary data.</text>
</comment>
<evidence type="ECO:0000313" key="8">
    <source>
        <dbReference type="EMBL" id="ORA66890.1"/>
    </source>
</evidence>
<dbReference type="InterPro" id="IPR050775">
    <property type="entry name" value="FAD-binding_Monooxygenases"/>
</dbReference>
<evidence type="ECO:0000256" key="2">
    <source>
        <dbReference type="ARBA" id="ARBA00010139"/>
    </source>
</evidence>
<dbReference type="RefSeq" id="WP_083042775.1">
    <property type="nucleotide sequence ID" value="NZ_MVHP01000007.1"/>
</dbReference>
<keyword evidence="5" id="KW-0521">NADP</keyword>
<dbReference type="Pfam" id="PF00743">
    <property type="entry name" value="FMO-like"/>
    <property type="match status" value="1"/>
</dbReference>
<evidence type="ECO:0000313" key="9">
    <source>
        <dbReference type="Proteomes" id="UP000192772"/>
    </source>
</evidence>
<dbReference type="PANTHER" id="PTHR43098:SF3">
    <property type="entry name" value="L-ORNITHINE N(5)-MONOOXYGENASE-RELATED"/>
    <property type="match status" value="1"/>
</dbReference>
<evidence type="ECO:0000256" key="3">
    <source>
        <dbReference type="ARBA" id="ARBA00022630"/>
    </source>
</evidence>
<evidence type="ECO:0000256" key="1">
    <source>
        <dbReference type="ARBA" id="ARBA00001974"/>
    </source>
</evidence>
<evidence type="ECO:0000256" key="5">
    <source>
        <dbReference type="ARBA" id="ARBA00022857"/>
    </source>
</evidence>
<comment type="cofactor">
    <cofactor evidence="1">
        <name>FAD</name>
        <dbReference type="ChEBI" id="CHEBI:57692"/>
    </cofactor>
</comment>
<name>A0A1X0D584_9MYCO</name>
<keyword evidence="7 8" id="KW-0503">Monooxygenase</keyword>
<keyword evidence="6" id="KW-0560">Oxidoreductase</keyword>
<dbReference type="InterPro" id="IPR036188">
    <property type="entry name" value="FAD/NAD-bd_sf"/>
</dbReference>
<dbReference type="PRINTS" id="PR00411">
    <property type="entry name" value="PNDRDTASEI"/>
</dbReference>
<dbReference type="AlphaFoldDB" id="A0A1X0D584"/>
<dbReference type="STRING" id="81858.BST23_08140"/>
<keyword evidence="4" id="KW-0274">FAD</keyword>
<protein>
    <submittedName>
        <fullName evidence="8">Cyclohexanone monooxygenase</fullName>
    </submittedName>
</protein>
<accession>A0A1X0D584</accession>
<evidence type="ECO:0000256" key="7">
    <source>
        <dbReference type="ARBA" id="ARBA00023033"/>
    </source>
</evidence>
<comment type="similarity">
    <text evidence="2">Belongs to the FAD-binding monooxygenase family.</text>
</comment>
<organism evidence="8 9">
    <name type="scientific">Mycolicibacterium elephantis</name>
    <dbReference type="NCBI Taxonomy" id="81858"/>
    <lineage>
        <taxon>Bacteria</taxon>
        <taxon>Bacillati</taxon>
        <taxon>Actinomycetota</taxon>
        <taxon>Actinomycetes</taxon>
        <taxon>Mycobacteriales</taxon>
        <taxon>Mycobacteriaceae</taxon>
        <taxon>Mycolicibacterium</taxon>
    </lineage>
</organism>
<dbReference type="OrthoDB" id="5168853at2"/>
<dbReference type="GO" id="GO:0050660">
    <property type="term" value="F:flavin adenine dinucleotide binding"/>
    <property type="evidence" value="ECO:0007669"/>
    <property type="project" value="InterPro"/>
</dbReference>
<dbReference type="EMBL" id="MVHP01000007">
    <property type="protein sequence ID" value="ORA66890.1"/>
    <property type="molecule type" value="Genomic_DNA"/>
</dbReference>
<reference evidence="8 9" key="1">
    <citation type="submission" date="2017-02" db="EMBL/GenBank/DDBJ databases">
        <title>The new phylogeny of genus Mycobacterium.</title>
        <authorList>
            <person name="Tortoli E."/>
            <person name="Trovato A."/>
            <person name="Cirillo D.M."/>
        </authorList>
    </citation>
    <scope>NUCLEOTIDE SEQUENCE [LARGE SCALE GENOMIC DNA]</scope>
    <source>
        <strain evidence="8 9">FI-09383</strain>
    </source>
</reference>
<evidence type="ECO:0000256" key="6">
    <source>
        <dbReference type="ARBA" id="ARBA00023002"/>
    </source>
</evidence>
<dbReference type="Gene3D" id="3.50.50.60">
    <property type="entry name" value="FAD/NAD(P)-binding domain"/>
    <property type="match status" value="2"/>
</dbReference>